<dbReference type="RefSeq" id="WP_379714197.1">
    <property type="nucleotide sequence ID" value="NZ_JBHTBS010000008.1"/>
</dbReference>
<keyword evidence="1" id="KW-0805">Transcription regulation</keyword>
<dbReference type="PROSITE" id="PS01124">
    <property type="entry name" value="HTH_ARAC_FAMILY_2"/>
    <property type="match status" value="1"/>
</dbReference>
<dbReference type="SMART" id="SM00342">
    <property type="entry name" value="HTH_ARAC"/>
    <property type="match status" value="1"/>
</dbReference>
<dbReference type="SUPFAM" id="SSF46689">
    <property type="entry name" value="Homeodomain-like"/>
    <property type="match status" value="1"/>
</dbReference>
<sequence>MRLETQRHDLKLAGFDPEVLAGLLSAARLEHYILSPGACDVEHQHWSCGDLSIDTGRYSFPCRSLGQFPRNRVSIGYMRELSEPTWVNGFFADTTTLELYPPGCELNYRAGSRGHWVAIELPEERLQAAALRHLGQELRMPQDGMVSFPVPVKLRQALDRRLTALMTAKHLTSVAVERFFAELCGLLVHLHPRDAEPLIRRAAKRRKLIECVDMKLRGRIGMDYATRNLAREVGVSERTLQRHFAEALGVTPIEWARCLALHHARQRLEMGDPNRTSVEGLAREAGFRHMGRFAGYYRELFGEFPTTTLRRLKRTSWGQL</sequence>
<evidence type="ECO:0000256" key="2">
    <source>
        <dbReference type="ARBA" id="ARBA00023163"/>
    </source>
</evidence>
<protein>
    <submittedName>
        <fullName evidence="4">Helix-turn-helix domain-containing protein</fullName>
    </submittedName>
</protein>
<keyword evidence="5" id="KW-1185">Reference proteome</keyword>
<dbReference type="InterPro" id="IPR009057">
    <property type="entry name" value="Homeodomain-like_sf"/>
</dbReference>
<dbReference type="PANTHER" id="PTHR47893:SF1">
    <property type="entry name" value="REGULATORY PROTEIN PCHR"/>
    <property type="match status" value="1"/>
</dbReference>
<accession>A0ABW2LB94</accession>
<dbReference type="PANTHER" id="PTHR47893">
    <property type="entry name" value="REGULATORY PROTEIN PCHR"/>
    <property type="match status" value="1"/>
</dbReference>
<feature type="domain" description="HTH araC/xylS-type" evidence="3">
    <location>
        <begin position="206"/>
        <end position="311"/>
    </location>
</feature>
<proteinExistence type="predicted"/>
<reference evidence="5" key="1">
    <citation type="journal article" date="2019" name="Int. J. Syst. Evol. Microbiol.">
        <title>The Global Catalogue of Microorganisms (GCM) 10K type strain sequencing project: providing services to taxonomists for standard genome sequencing and annotation.</title>
        <authorList>
            <consortium name="The Broad Institute Genomics Platform"/>
            <consortium name="The Broad Institute Genome Sequencing Center for Infectious Disease"/>
            <person name="Wu L."/>
            <person name="Ma J."/>
        </authorList>
    </citation>
    <scope>NUCLEOTIDE SEQUENCE [LARGE SCALE GENOMIC DNA]</scope>
    <source>
        <strain evidence="5">CGMCC 4.1467</strain>
    </source>
</reference>
<dbReference type="Pfam" id="PF12833">
    <property type="entry name" value="HTH_18"/>
    <property type="match status" value="1"/>
</dbReference>
<keyword evidence="2" id="KW-0804">Transcription</keyword>
<dbReference type="EMBL" id="JBHTBS010000008">
    <property type="protein sequence ID" value="MFC7338638.1"/>
    <property type="molecule type" value="Genomic_DNA"/>
</dbReference>
<comment type="caution">
    <text evidence="4">The sequence shown here is derived from an EMBL/GenBank/DDBJ whole genome shotgun (WGS) entry which is preliminary data.</text>
</comment>
<evidence type="ECO:0000256" key="1">
    <source>
        <dbReference type="ARBA" id="ARBA00023015"/>
    </source>
</evidence>
<gene>
    <name evidence="4" type="ORF">ACFQY0_15690</name>
</gene>
<name>A0ABW2LB94_9BACT</name>
<evidence type="ECO:0000259" key="3">
    <source>
        <dbReference type="PROSITE" id="PS01124"/>
    </source>
</evidence>
<evidence type="ECO:0000313" key="4">
    <source>
        <dbReference type="EMBL" id="MFC7338638.1"/>
    </source>
</evidence>
<dbReference type="InterPro" id="IPR053142">
    <property type="entry name" value="PchR_regulatory_protein"/>
</dbReference>
<dbReference type="InterPro" id="IPR018060">
    <property type="entry name" value="HTH_AraC"/>
</dbReference>
<organism evidence="4 5">
    <name type="scientific">Haloferula chungangensis</name>
    <dbReference type="NCBI Taxonomy" id="1048331"/>
    <lineage>
        <taxon>Bacteria</taxon>
        <taxon>Pseudomonadati</taxon>
        <taxon>Verrucomicrobiota</taxon>
        <taxon>Verrucomicrobiia</taxon>
        <taxon>Verrucomicrobiales</taxon>
        <taxon>Verrucomicrobiaceae</taxon>
        <taxon>Haloferula</taxon>
    </lineage>
</organism>
<evidence type="ECO:0000313" key="5">
    <source>
        <dbReference type="Proteomes" id="UP001596472"/>
    </source>
</evidence>
<dbReference type="Proteomes" id="UP001596472">
    <property type="component" value="Unassembled WGS sequence"/>
</dbReference>
<dbReference type="Gene3D" id="1.10.10.60">
    <property type="entry name" value="Homeodomain-like"/>
    <property type="match status" value="1"/>
</dbReference>